<protein>
    <submittedName>
        <fullName evidence="1">Uncharacterized protein</fullName>
    </submittedName>
</protein>
<evidence type="ECO:0000313" key="2">
    <source>
        <dbReference type="Proteomes" id="UP001497644"/>
    </source>
</evidence>
<evidence type="ECO:0000313" key="1">
    <source>
        <dbReference type="EMBL" id="CAL1679917.1"/>
    </source>
</evidence>
<dbReference type="AlphaFoldDB" id="A0AAV2NKA9"/>
<dbReference type="EMBL" id="OZ034825">
    <property type="protein sequence ID" value="CAL1679917.1"/>
    <property type="molecule type" value="Genomic_DNA"/>
</dbReference>
<sequence>MIDILLSLTDGNWRSEDREKRDDMYKHIYSYSMSPRYYQQVCPLFYLTCNYYLDRASVKVTRPLTEQKRFSPTAMNRQEFIIVSYITGQEHHSKFAPYNSSF</sequence>
<accession>A0AAV2NKA9</accession>
<proteinExistence type="predicted"/>
<organism evidence="1 2">
    <name type="scientific">Lasius platythorax</name>
    <dbReference type="NCBI Taxonomy" id="488582"/>
    <lineage>
        <taxon>Eukaryota</taxon>
        <taxon>Metazoa</taxon>
        <taxon>Ecdysozoa</taxon>
        <taxon>Arthropoda</taxon>
        <taxon>Hexapoda</taxon>
        <taxon>Insecta</taxon>
        <taxon>Pterygota</taxon>
        <taxon>Neoptera</taxon>
        <taxon>Endopterygota</taxon>
        <taxon>Hymenoptera</taxon>
        <taxon>Apocrita</taxon>
        <taxon>Aculeata</taxon>
        <taxon>Formicoidea</taxon>
        <taxon>Formicidae</taxon>
        <taxon>Formicinae</taxon>
        <taxon>Lasius</taxon>
        <taxon>Lasius</taxon>
    </lineage>
</organism>
<name>A0AAV2NKA9_9HYME</name>
<gene>
    <name evidence="1" type="ORF">LPLAT_LOCUS6023</name>
</gene>
<reference evidence="1" key="1">
    <citation type="submission" date="2024-04" db="EMBL/GenBank/DDBJ databases">
        <authorList>
            <consortium name="Molecular Ecology Group"/>
        </authorList>
    </citation>
    <scope>NUCLEOTIDE SEQUENCE</scope>
</reference>
<keyword evidence="2" id="KW-1185">Reference proteome</keyword>
<dbReference type="Proteomes" id="UP001497644">
    <property type="component" value="Chromosome 2"/>
</dbReference>